<sequence length="158" mass="17515">MAEDQASGRNSASIAKCEPLNNQNDSKSEVYKLKQENKVDVNVSEASNMAVDNDSECEKSNATMKRRSQTASLLISKLPQHLSSQQVKEHLEKLCGHCVVRDLKSKDDRRAVRVIFKNVQQMAAAKKILNSESIDGANIQVTDADDSMEQDEGPPVKR</sequence>
<organism evidence="1 2">
    <name type="scientific">Choristoneura fumiferana</name>
    <name type="common">Spruce budworm moth</name>
    <name type="synonym">Archips fumiferana</name>
    <dbReference type="NCBI Taxonomy" id="7141"/>
    <lineage>
        <taxon>Eukaryota</taxon>
        <taxon>Metazoa</taxon>
        <taxon>Ecdysozoa</taxon>
        <taxon>Arthropoda</taxon>
        <taxon>Hexapoda</taxon>
        <taxon>Insecta</taxon>
        <taxon>Pterygota</taxon>
        <taxon>Neoptera</taxon>
        <taxon>Endopterygota</taxon>
        <taxon>Lepidoptera</taxon>
        <taxon>Glossata</taxon>
        <taxon>Ditrysia</taxon>
        <taxon>Tortricoidea</taxon>
        <taxon>Tortricidae</taxon>
        <taxon>Tortricinae</taxon>
        <taxon>Choristoneura</taxon>
    </lineage>
</organism>
<dbReference type="Proteomes" id="UP001064048">
    <property type="component" value="Chromosome 21"/>
</dbReference>
<proteinExistence type="predicted"/>
<name>A0ACC0KCR9_CHOFU</name>
<comment type="caution">
    <text evidence="1">The sequence shown here is derived from an EMBL/GenBank/DDBJ whole genome shotgun (WGS) entry which is preliminary data.</text>
</comment>
<dbReference type="EMBL" id="CM046121">
    <property type="protein sequence ID" value="KAI8434000.1"/>
    <property type="molecule type" value="Genomic_DNA"/>
</dbReference>
<evidence type="ECO:0000313" key="1">
    <source>
        <dbReference type="EMBL" id="KAI8434000.1"/>
    </source>
</evidence>
<reference evidence="1 2" key="1">
    <citation type="journal article" date="2022" name="Genome Biol. Evol.">
        <title>The Spruce Budworm Genome: Reconstructing the Evolutionary History of Antifreeze Proteins.</title>
        <authorList>
            <person name="Beliveau C."/>
            <person name="Gagne P."/>
            <person name="Picq S."/>
            <person name="Vernygora O."/>
            <person name="Keeling C.I."/>
            <person name="Pinkney K."/>
            <person name="Doucet D."/>
            <person name="Wen F."/>
            <person name="Johnston J.S."/>
            <person name="Maaroufi H."/>
            <person name="Boyle B."/>
            <person name="Laroche J."/>
            <person name="Dewar K."/>
            <person name="Juretic N."/>
            <person name="Blackburn G."/>
            <person name="Nisole A."/>
            <person name="Brunet B."/>
            <person name="Brandao M."/>
            <person name="Lumley L."/>
            <person name="Duan J."/>
            <person name="Quan G."/>
            <person name="Lucarotti C.J."/>
            <person name="Roe A.D."/>
            <person name="Sperling F.A.H."/>
            <person name="Levesque R.C."/>
            <person name="Cusson M."/>
        </authorList>
    </citation>
    <scope>NUCLEOTIDE SEQUENCE [LARGE SCALE GENOMIC DNA]</scope>
    <source>
        <strain evidence="1">Glfc:IPQL:Cfum</strain>
    </source>
</reference>
<protein>
    <submittedName>
        <fullName evidence="1">Uncharacterized protein</fullName>
    </submittedName>
</protein>
<evidence type="ECO:0000313" key="2">
    <source>
        <dbReference type="Proteomes" id="UP001064048"/>
    </source>
</evidence>
<keyword evidence="2" id="KW-1185">Reference proteome</keyword>
<accession>A0ACC0KCR9</accession>
<gene>
    <name evidence="1" type="ORF">MSG28_012151</name>
</gene>